<evidence type="ECO:0000313" key="1">
    <source>
        <dbReference type="EMBL" id="DAE14629.1"/>
    </source>
</evidence>
<accession>A0A8S5Q7D0</accession>
<sequence>MSKYYSWLPDASVYDIYNPYQEVSYEGIKYTTCREYNHISRYKGLRQVIHNPNTPDIRFISTETMNAIKSNTEVEYYEVPSDLENRLDIIAHRKLGSAQYSWVICYFNNIQDGFTCYQGQILTIPKSISALFNSGEILSMISPIKLNLGSE</sequence>
<organism evidence="1">
    <name type="scientific">Myoviridae sp. ctTRu92</name>
    <dbReference type="NCBI Taxonomy" id="2825111"/>
    <lineage>
        <taxon>Viruses</taxon>
        <taxon>Duplodnaviria</taxon>
        <taxon>Heunggongvirae</taxon>
        <taxon>Uroviricota</taxon>
        <taxon>Caudoviricetes</taxon>
    </lineage>
</organism>
<name>A0A8S5Q7D0_9CAUD</name>
<reference evidence="1" key="1">
    <citation type="journal article" date="2021" name="Proc. Natl. Acad. Sci. U.S.A.">
        <title>A Catalog of Tens of Thousands of Viruses from Human Metagenomes Reveals Hidden Associations with Chronic Diseases.</title>
        <authorList>
            <person name="Tisza M.J."/>
            <person name="Buck C.B."/>
        </authorList>
    </citation>
    <scope>NUCLEOTIDE SEQUENCE</scope>
    <source>
        <strain evidence="1">CtTRu92</strain>
    </source>
</reference>
<dbReference type="EMBL" id="BK015589">
    <property type="protein sequence ID" value="DAE14629.1"/>
    <property type="molecule type" value="Genomic_DNA"/>
</dbReference>
<proteinExistence type="predicted"/>
<protein>
    <submittedName>
        <fullName evidence="1">Baseplate wedge protein</fullName>
    </submittedName>
</protein>